<dbReference type="AlphaFoldDB" id="A0AAD1K5K7"/>
<feature type="transmembrane region" description="Helical" evidence="1">
    <location>
        <begin position="85"/>
        <end position="109"/>
    </location>
</feature>
<reference evidence="2 3" key="1">
    <citation type="submission" date="2020-12" db="EMBL/GenBank/DDBJ databases">
        <title>Complete genome sequence of lactococcus lactis subsp. cremoris strain EPSC and strain G3-2.</title>
        <authorList>
            <person name="Kita K."/>
            <person name="Ishikawa S."/>
        </authorList>
    </citation>
    <scope>NUCLEOTIDE SEQUENCE [LARGE SCALE GENOMIC DNA]</scope>
    <source>
        <strain evidence="2 3">EPSC</strain>
        <plasmid evidence="2 3">pEPSC2</plasmid>
    </source>
</reference>
<feature type="transmembrane region" description="Helical" evidence="1">
    <location>
        <begin position="179"/>
        <end position="196"/>
    </location>
</feature>
<evidence type="ECO:0008006" key="4">
    <source>
        <dbReference type="Google" id="ProtNLM"/>
    </source>
</evidence>
<feature type="transmembrane region" description="Helical" evidence="1">
    <location>
        <begin position="121"/>
        <end position="143"/>
    </location>
</feature>
<feature type="transmembrane region" description="Helical" evidence="1">
    <location>
        <begin position="149"/>
        <end position="167"/>
    </location>
</feature>
<dbReference type="EMBL" id="AP024224">
    <property type="protein sequence ID" value="BCO07469.1"/>
    <property type="molecule type" value="Genomic_DNA"/>
</dbReference>
<gene>
    <name evidence="2" type="ORF">LLC_27090</name>
</gene>
<dbReference type="GeneID" id="39461471"/>
<evidence type="ECO:0000256" key="1">
    <source>
        <dbReference type="SAM" id="Phobius"/>
    </source>
</evidence>
<dbReference type="Proteomes" id="UP000595253">
    <property type="component" value="Plasmid pEPSC2"/>
</dbReference>
<geneLocation type="plasmid" evidence="2 3">
    <name>pEPSC2</name>
</geneLocation>
<name>A0AAD1K5K7_LACLC</name>
<feature type="transmembrane region" description="Helical" evidence="1">
    <location>
        <begin position="35"/>
        <end position="58"/>
    </location>
</feature>
<organism evidence="2 3">
    <name type="scientific">Lactococcus lactis subsp. cremoris</name>
    <name type="common">Streptococcus cremoris</name>
    <dbReference type="NCBI Taxonomy" id="1359"/>
    <lineage>
        <taxon>Bacteria</taxon>
        <taxon>Bacillati</taxon>
        <taxon>Bacillota</taxon>
        <taxon>Bacilli</taxon>
        <taxon>Lactobacillales</taxon>
        <taxon>Streptococcaceae</taxon>
        <taxon>Lactococcus</taxon>
    </lineage>
</organism>
<dbReference type="RefSeq" id="WP_126355148.1">
    <property type="nucleotide sequence ID" value="NZ_AP018501.1"/>
</dbReference>
<evidence type="ECO:0000313" key="2">
    <source>
        <dbReference type="EMBL" id="BCO07469.1"/>
    </source>
</evidence>
<keyword evidence="1" id="KW-1133">Transmembrane helix</keyword>
<accession>A0AAD1K5K7</accession>
<sequence length="197" mass="22343">MKNKLKKIKSKITELSNKLFPREKFVETIEKSANFLLYLSFSLISIPFIMLLLEFIVVKNRSTNNLSKYLFNRGSVVFGGDASSLIIIVMTSSIILGLYLLILDIIIYAVIKVNAKNKISVIIDAIIFIISIVLTVGFIFFDGFRLDNIFSILALWVVAIWVIYNLIKIILELSKEKTIELFIIPILAALVGYLFGK</sequence>
<keyword evidence="1" id="KW-0812">Transmembrane</keyword>
<keyword evidence="2" id="KW-0614">Plasmid</keyword>
<evidence type="ECO:0000313" key="3">
    <source>
        <dbReference type="Proteomes" id="UP000595253"/>
    </source>
</evidence>
<proteinExistence type="predicted"/>
<keyword evidence="1" id="KW-0472">Membrane</keyword>
<protein>
    <recommendedName>
        <fullName evidence="4">Yip1 domain-containing protein</fullName>
    </recommendedName>
</protein>